<dbReference type="EMBL" id="JACIDK010000006">
    <property type="protein sequence ID" value="MBB3892939.1"/>
    <property type="molecule type" value="Genomic_DNA"/>
</dbReference>
<dbReference type="AlphaFoldDB" id="A0A840A4M1"/>
<evidence type="ECO:0000313" key="2">
    <source>
        <dbReference type="EMBL" id="MBB3892939.1"/>
    </source>
</evidence>
<feature type="domain" description="HTH cro/C1-type" evidence="1">
    <location>
        <begin position="20"/>
        <end position="74"/>
    </location>
</feature>
<organism evidence="2 3">
    <name type="scientific">Phenylobacterium haematophilum</name>
    <dbReference type="NCBI Taxonomy" id="98513"/>
    <lineage>
        <taxon>Bacteria</taxon>
        <taxon>Pseudomonadati</taxon>
        <taxon>Pseudomonadota</taxon>
        <taxon>Alphaproteobacteria</taxon>
        <taxon>Caulobacterales</taxon>
        <taxon>Caulobacteraceae</taxon>
        <taxon>Phenylobacterium</taxon>
    </lineage>
</organism>
<dbReference type="Proteomes" id="UP000530564">
    <property type="component" value="Unassembled WGS sequence"/>
</dbReference>
<dbReference type="CDD" id="cd00093">
    <property type="entry name" value="HTH_XRE"/>
    <property type="match status" value="1"/>
</dbReference>
<reference evidence="2 3" key="1">
    <citation type="submission" date="2020-08" db="EMBL/GenBank/DDBJ databases">
        <title>Genomic Encyclopedia of Type Strains, Phase IV (KMG-IV): sequencing the most valuable type-strain genomes for metagenomic binning, comparative biology and taxonomic classification.</title>
        <authorList>
            <person name="Goeker M."/>
        </authorList>
    </citation>
    <scope>NUCLEOTIDE SEQUENCE [LARGE SCALE GENOMIC DNA]</scope>
    <source>
        <strain evidence="2 3">DSM 21793</strain>
    </source>
</reference>
<dbReference type="GO" id="GO:0003677">
    <property type="term" value="F:DNA binding"/>
    <property type="evidence" value="ECO:0007669"/>
    <property type="project" value="InterPro"/>
</dbReference>
<dbReference type="PROSITE" id="PS50943">
    <property type="entry name" value="HTH_CROC1"/>
    <property type="match status" value="1"/>
</dbReference>
<dbReference type="SUPFAM" id="SSF47413">
    <property type="entry name" value="lambda repressor-like DNA-binding domains"/>
    <property type="match status" value="1"/>
</dbReference>
<dbReference type="RefSeq" id="WP_183775918.1">
    <property type="nucleotide sequence ID" value="NZ_JACIDK010000006.1"/>
</dbReference>
<dbReference type="Pfam" id="PF01381">
    <property type="entry name" value="HTH_3"/>
    <property type="match status" value="1"/>
</dbReference>
<proteinExistence type="predicted"/>
<protein>
    <submittedName>
        <fullName evidence="2">Transcriptional regulator with XRE-family HTH domain</fullName>
    </submittedName>
</protein>
<comment type="caution">
    <text evidence="2">The sequence shown here is derived from an EMBL/GenBank/DDBJ whole genome shotgun (WGS) entry which is preliminary data.</text>
</comment>
<dbReference type="InterPro" id="IPR010982">
    <property type="entry name" value="Lambda_DNA-bd_dom_sf"/>
</dbReference>
<evidence type="ECO:0000313" key="3">
    <source>
        <dbReference type="Proteomes" id="UP000530564"/>
    </source>
</evidence>
<dbReference type="InterPro" id="IPR001387">
    <property type="entry name" value="Cro/C1-type_HTH"/>
</dbReference>
<sequence length="135" mass="14938">MARENTPTPHPIDVHVGLCVRGRRHELGMSQSTLADALGVSFQQVQKYERGANRVSASMLWEMSEAMEVPVTYFYEGYGDGAHRASPESPNSPSRFFQTPDGFDLAQAFLQLPEGPVRKIVLTVARQLATLPTPH</sequence>
<name>A0A840A4M1_9CAUL</name>
<evidence type="ECO:0000259" key="1">
    <source>
        <dbReference type="PROSITE" id="PS50943"/>
    </source>
</evidence>
<gene>
    <name evidence="2" type="ORF">GGQ61_003677</name>
</gene>
<keyword evidence="3" id="KW-1185">Reference proteome</keyword>
<dbReference type="SMART" id="SM00530">
    <property type="entry name" value="HTH_XRE"/>
    <property type="match status" value="1"/>
</dbReference>
<dbReference type="Gene3D" id="1.10.260.40">
    <property type="entry name" value="lambda repressor-like DNA-binding domains"/>
    <property type="match status" value="1"/>
</dbReference>
<accession>A0A840A4M1</accession>